<dbReference type="SMART" id="SM00482">
    <property type="entry name" value="POLAc"/>
    <property type="match status" value="1"/>
</dbReference>
<evidence type="ECO:0000313" key="5">
    <source>
        <dbReference type="EMBL" id="QAT42304.1"/>
    </source>
</evidence>
<accession>A0A410PTR6</accession>
<dbReference type="AlphaFoldDB" id="A0A410PTR6"/>
<proteinExistence type="predicted"/>
<dbReference type="PANTHER" id="PTHR10133:SF27">
    <property type="entry name" value="DNA POLYMERASE NU"/>
    <property type="match status" value="1"/>
</dbReference>
<keyword evidence="6" id="KW-1185">Reference proteome</keyword>
<sequence>MKTLSIDIETYSDQPLAKTGVYRYVESSYFEILLFSYSTDGGPVQLVDLACGEQIPTDIVAALEDDSVTKWAFNANFERICLSRHLGYPSGDYLAPDSWKCSMVWAATMGLPLSLEGVGSVLGLEKQKLTEGKDLIKYFCQPCAPTKSNGQRTRNLPAHAPDKWLAFKKYNIRDVETEISIQARLAKYPVPDSVWDEYHIDQEINDRGVALDMELVRQAIQMDGRSRSELTQAMKELTALENPNSVQQMKQWLSDNGMETDALGKKAVAEMLKTAPPKLQKVLTLRQQLAKSSVKKYQAMETAVCADGRARGMFQFYGANRTGRWAGRIIQMQNLPQNHLVDLAEARGLVRCGDFDALEMLYEDVPDTLSQLIRTAFVPQDDRKFIVADFSAIEARVIAWLAGEEWRQKVFAEGKDIYCASASQMFGVPVEKHGINGHLRQKGKIAELALGYGGSVGALKAMGALEMGLTEEELPPLVDAWRQANPNITKLWWDVDRAAMEAVRYKHTNETHGIEFSCKSGMLFITLPSGRQLSYVKPKVGTNKFGGDCITYEGVGGTKKWERLDSYGPKFVENIVQATARDILCYAMNTLRCCSIVMHIHDEVVIEADRRMSLQAVCDQMGRTPPWAKGLLLRADGYETDFYKKD</sequence>
<dbReference type="GO" id="GO:0006261">
    <property type="term" value="P:DNA-templated DNA replication"/>
    <property type="evidence" value="ECO:0007669"/>
    <property type="project" value="InterPro"/>
</dbReference>
<dbReference type="GO" id="GO:0006302">
    <property type="term" value="P:double-strand break repair"/>
    <property type="evidence" value="ECO:0007669"/>
    <property type="project" value="TreeGrafter"/>
</dbReference>
<dbReference type="PANTHER" id="PTHR10133">
    <property type="entry name" value="DNA POLYMERASE I"/>
    <property type="match status" value="1"/>
</dbReference>
<comment type="catalytic activity">
    <reaction evidence="3">
        <text>DNA(n) + a 2'-deoxyribonucleoside 5'-triphosphate = DNA(n+1) + diphosphate</text>
        <dbReference type="Rhea" id="RHEA:22508"/>
        <dbReference type="Rhea" id="RHEA-COMP:17339"/>
        <dbReference type="Rhea" id="RHEA-COMP:17340"/>
        <dbReference type="ChEBI" id="CHEBI:33019"/>
        <dbReference type="ChEBI" id="CHEBI:61560"/>
        <dbReference type="ChEBI" id="CHEBI:173112"/>
        <dbReference type="EC" id="2.7.7.7"/>
    </reaction>
</comment>
<dbReference type="GO" id="GO:0003677">
    <property type="term" value="F:DNA binding"/>
    <property type="evidence" value="ECO:0007669"/>
    <property type="project" value="InterPro"/>
</dbReference>
<dbReference type="Proteomes" id="UP000287601">
    <property type="component" value="Chromosome"/>
</dbReference>
<dbReference type="Gene3D" id="1.10.150.20">
    <property type="entry name" value="5' to 3' exonuclease, C-terminal subdomain"/>
    <property type="match status" value="1"/>
</dbReference>
<protein>
    <recommendedName>
        <fullName evidence="1">DNA-directed DNA polymerase</fullName>
        <ecNumber evidence="1">2.7.7.7</ecNumber>
    </recommendedName>
</protein>
<dbReference type="InterPro" id="IPR043502">
    <property type="entry name" value="DNA/RNA_pol_sf"/>
</dbReference>
<gene>
    <name evidence="5" type="ORF">EQM06_03135</name>
</gene>
<dbReference type="RefSeq" id="WP_128744954.1">
    <property type="nucleotide sequence ID" value="NZ_CP035281.1"/>
</dbReference>
<dbReference type="EMBL" id="CP035281">
    <property type="protein sequence ID" value="QAT42304.1"/>
    <property type="molecule type" value="Genomic_DNA"/>
</dbReference>
<dbReference type="EC" id="2.7.7.7" evidence="1"/>
<dbReference type="CDD" id="cd08642">
    <property type="entry name" value="DNA_pol_A_pol_I_A"/>
    <property type="match status" value="1"/>
</dbReference>
<dbReference type="GO" id="GO:0003887">
    <property type="term" value="F:DNA-directed DNA polymerase activity"/>
    <property type="evidence" value="ECO:0007669"/>
    <property type="project" value="UniProtKB-EC"/>
</dbReference>
<dbReference type="KEGG" id="amij:EQM06_03135"/>
<evidence type="ECO:0000256" key="1">
    <source>
        <dbReference type="ARBA" id="ARBA00012417"/>
    </source>
</evidence>
<dbReference type="SUPFAM" id="SSF56672">
    <property type="entry name" value="DNA/RNA polymerases"/>
    <property type="match status" value="1"/>
</dbReference>
<dbReference type="OrthoDB" id="9764911at2"/>
<evidence type="ECO:0000313" key="6">
    <source>
        <dbReference type="Proteomes" id="UP000287601"/>
    </source>
</evidence>
<evidence type="ECO:0000256" key="2">
    <source>
        <dbReference type="ARBA" id="ARBA00022705"/>
    </source>
</evidence>
<evidence type="ECO:0000259" key="4">
    <source>
        <dbReference type="SMART" id="SM00482"/>
    </source>
</evidence>
<organism evidence="5 6">
    <name type="scientific">Aminipila luticellarii</name>
    <dbReference type="NCBI Taxonomy" id="2507160"/>
    <lineage>
        <taxon>Bacteria</taxon>
        <taxon>Bacillati</taxon>
        <taxon>Bacillota</taxon>
        <taxon>Clostridia</taxon>
        <taxon>Peptostreptococcales</taxon>
        <taxon>Anaerovoracaceae</taxon>
        <taxon>Aminipila</taxon>
    </lineage>
</organism>
<keyword evidence="2" id="KW-0235">DNA replication</keyword>
<feature type="domain" description="DNA-directed DNA polymerase family A palm" evidence="4">
    <location>
        <begin position="370"/>
        <end position="612"/>
    </location>
</feature>
<evidence type="ECO:0000256" key="3">
    <source>
        <dbReference type="ARBA" id="ARBA00049244"/>
    </source>
</evidence>
<dbReference type="PRINTS" id="PR00868">
    <property type="entry name" value="DNAPOLI"/>
</dbReference>
<name>A0A410PTR6_9FIRM</name>
<dbReference type="Pfam" id="PF00476">
    <property type="entry name" value="DNA_pol_A"/>
    <property type="match status" value="1"/>
</dbReference>
<dbReference type="InterPro" id="IPR001098">
    <property type="entry name" value="DNA-dir_DNA_pol_A_palm_dom"/>
</dbReference>
<reference evidence="5 6" key="1">
    <citation type="submission" date="2019-01" db="EMBL/GenBank/DDBJ databases">
        <title>Draft genomes of a novel of Aminipila strains.</title>
        <authorList>
            <person name="Ma S."/>
        </authorList>
    </citation>
    <scope>NUCLEOTIDE SEQUENCE [LARGE SCALE GENOMIC DNA]</scope>
    <source>
        <strain evidence="6">JN-39</strain>
    </source>
</reference>
<dbReference type="InterPro" id="IPR002298">
    <property type="entry name" value="DNA_polymerase_A"/>
</dbReference>